<evidence type="ECO:0000256" key="3">
    <source>
        <dbReference type="ARBA" id="ARBA00011950"/>
    </source>
</evidence>
<evidence type="ECO:0000256" key="7">
    <source>
        <dbReference type="ARBA" id="ARBA00025448"/>
    </source>
</evidence>
<gene>
    <name evidence="14" type="ORF">D0433_05870</name>
</gene>
<dbReference type="EMBL" id="PHFL01000039">
    <property type="protein sequence ID" value="RFM24509.1"/>
    <property type="molecule type" value="Genomic_DNA"/>
</dbReference>
<evidence type="ECO:0000256" key="5">
    <source>
        <dbReference type="ARBA" id="ARBA00022679"/>
    </source>
</evidence>
<comment type="caution">
    <text evidence="14">The sequence shown here is derived from an EMBL/GenBank/DDBJ whole genome shotgun (WGS) entry which is preliminary data.</text>
</comment>
<dbReference type="GO" id="GO:0030366">
    <property type="term" value="F:molybdopterin synthase activity"/>
    <property type="evidence" value="ECO:0007669"/>
    <property type="project" value="UniProtKB-EC"/>
</dbReference>
<evidence type="ECO:0000313" key="14">
    <source>
        <dbReference type="EMBL" id="RFM24509.1"/>
    </source>
</evidence>
<keyword evidence="5" id="KW-0808">Transferase</keyword>
<organism evidence="14 15">
    <name type="scientific">Candidatus Thermochlorobacter aerophilus</name>
    <dbReference type="NCBI Taxonomy" id="1868324"/>
    <lineage>
        <taxon>Bacteria</taxon>
        <taxon>Pseudomonadati</taxon>
        <taxon>Chlorobiota</taxon>
        <taxon>Chlorobiia</taxon>
        <taxon>Chlorobiales</taxon>
        <taxon>Candidatus Thermochlorobacteriaceae</taxon>
        <taxon>Candidatus Thermochlorobacter</taxon>
    </lineage>
</organism>
<comment type="pathway">
    <text evidence="1">Cofactor biosynthesis; molybdopterin biosynthesis.</text>
</comment>
<comment type="similarity">
    <text evidence="2">Belongs to the MoaE family.</text>
</comment>
<evidence type="ECO:0000256" key="6">
    <source>
        <dbReference type="ARBA" id="ARBA00023150"/>
    </source>
</evidence>
<evidence type="ECO:0000256" key="13">
    <source>
        <dbReference type="ARBA" id="ARBA00049878"/>
    </source>
</evidence>
<evidence type="ECO:0000256" key="9">
    <source>
        <dbReference type="ARBA" id="ARBA00029745"/>
    </source>
</evidence>
<dbReference type="FunFam" id="3.90.1170.40:FF:000004">
    <property type="entry name" value="Molybdopterin biosynthesis protein MoeE"/>
    <property type="match status" value="1"/>
</dbReference>
<proteinExistence type="inferred from homology"/>
<evidence type="ECO:0000313" key="15">
    <source>
        <dbReference type="Proteomes" id="UP000266389"/>
    </source>
</evidence>
<dbReference type="CDD" id="cd00756">
    <property type="entry name" value="MoaE"/>
    <property type="match status" value="1"/>
</dbReference>
<evidence type="ECO:0000256" key="8">
    <source>
        <dbReference type="ARBA" id="ARBA00026066"/>
    </source>
</evidence>
<evidence type="ECO:0000256" key="4">
    <source>
        <dbReference type="ARBA" id="ARBA00013858"/>
    </source>
</evidence>
<dbReference type="SUPFAM" id="SSF54690">
    <property type="entry name" value="Molybdopterin synthase subunit MoaE"/>
    <property type="match status" value="1"/>
</dbReference>
<comment type="subunit">
    <text evidence="8">Heterotetramer of 2 MoaD subunits and 2 MoaE subunits. Also stable as homodimer. The enzyme changes between these two forms during catalysis.</text>
</comment>
<sequence length="151" mass="16771">MRSQNTTELESLVLLRLTNEPIAIYEVLNAVRAPECGGLSLFVGTVRNHSGGRGNVLWLEYEAYESMALKKMREIAASVKQLYPVRKIAMVHRVGRLEIGDDAVAIAVSTPHRREAFAACKFVIDAVKATVPIWKKEVFADGEVWVDACAR</sequence>
<comment type="catalytic activity">
    <reaction evidence="13">
        <text>2 [molybdopterin-synthase sulfur-carrier protein]-C-terminal-Gly-aminoethanethioate + cyclic pyranopterin phosphate + H2O = molybdopterin + 2 [molybdopterin-synthase sulfur-carrier protein]-C-terminal Gly-Gly + 2 H(+)</text>
        <dbReference type="Rhea" id="RHEA:26333"/>
        <dbReference type="Rhea" id="RHEA-COMP:12202"/>
        <dbReference type="Rhea" id="RHEA-COMP:19907"/>
        <dbReference type="ChEBI" id="CHEBI:15377"/>
        <dbReference type="ChEBI" id="CHEBI:15378"/>
        <dbReference type="ChEBI" id="CHEBI:58698"/>
        <dbReference type="ChEBI" id="CHEBI:59648"/>
        <dbReference type="ChEBI" id="CHEBI:90778"/>
        <dbReference type="ChEBI" id="CHEBI:232372"/>
        <dbReference type="EC" id="2.8.1.12"/>
    </reaction>
</comment>
<name>A0A395M136_9BACT</name>
<evidence type="ECO:0000256" key="11">
    <source>
        <dbReference type="ARBA" id="ARBA00030781"/>
    </source>
</evidence>
<evidence type="ECO:0000256" key="1">
    <source>
        <dbReference type="ARBA" id="ARBA00005046"/>
    </source>
</evidence>
<dbReference type="EC" id="2.8.1.12" evidence="3"/>
<reference evidence="14 15" key="1">
    <citation type="journal article" date="2011" name="ISME J.">
        <title>Community ecology of hot spring cyanobacterial mats: predominant populations and their functional potential.</title>
        <authorList>
            <person name="Klatt C.G."/>
            <person name="Wood J.M."/>
            <person name="Rusch D.B."/>
            <person name="Bateson M.M."/>
            <person name="Hamamura N."/>
            <person name="Heidelberg J.F."/>
            <person name="Grossman A.R."/>
            <person name="Bhaya D."/>
            <person name="Cohan F.M."/>
            <person name="Kuhl M."/>
            <person name="Bryant D.A."/>
            <person name="Ward D.M."/>
        </authorList>
    </citation>
    <scope>NUCLEOTIDE SEQUENCE [LARGE SCALE GENOMIC DNA]</scope>
    <source>
        <strain evidence="14">OS</strain>
    </source>
</reference>
<dbReference type="Proteomes" id="UP000266389">
    <property type="component" value="Unassembled WGS sequence"/>
</dbReference>
<dbReference type="PANTHER" id="PTHR23404">
    <property type="entry name" value="MOLYBDOPTERIN SYNTHASE RELATED"/>
    <property type="match status" value="1"/>
</dbReference>
<dbReference type="Gene3D" id="3.90.1170.40">
    <property type="entry name" value="Molybdopterin biosynthesis MoaE subunit"/>
    <property type="match status" value="1"/>
</dbReference>
<comment type="function">
    <text evidence="7">Converts molybdopterin precursor Z into molybdopterin. This requires the incorporation of two sulfur atoms into precursor Z to generate a dithiolene group. The sulfur is provided by MoaD.</text>
</comment>
<dbReference type="AlphaFoldDB" id="A0A395M136"/>
<dbReference type="Pfam" id="PF02391">
    <property type="entry name" value="MoaE"/>
    <property type="match status" value="1"/>
</dbReference>
<evidence type="ECO:0000256" key="12">
    <source>
        <dbReference type="ARBA" id="ARBA00032474"/>
    </source>
</evidence>
<dbReference type="InterPro" id="IPR036563">
    <property type="entry name" value="MoaE_sf"/>
</dbReference>
<accession>A0A395M136</accession>
<dbReference type="GO" id="GO:0006777">
    <property type="term" value="P:Mo-molybdopterin cofactor biosynthetic process"/>
    <property type="evidence" value="ECO:0007669"/>
    <property type="project" value="UniProtKB-KW"/>
</dbReference>
<keyword evidence="6" id="KW-0501">Molybdenum cofactor biosynthesis</keyword>
<dbReference type="InterPro" id="IPR003448">
    <property type="entry name" value="Mopterin_biosynth_MoaE"/>
</dbReference>
<evidence type="ECO:0000256" key="2">
    <source>
        <dbReference type="ARBA" id="ARBA00005426"/>
    </source>
</evidence>
<protein>
    <recommendedName>
        <fullName evidence="4">Molybdopterin synthase catalytic subunit</fullName>
        <ecNumber evidence="3">2.8.1.12</ecNumber>
    </recommendedName>
    <alternativeName>
        <fullName evidence="11">MPT synthase subunit 2</fullName>
    </alternativeName>
    <alternativeName>
        <fullName evidence="9">Molybdenum cofactor biosynthesis protein E</fullName>
    </alternativeName>
    <alternativeName>
        <fullName evidence="10">Molybdopterin-converting factor large subunit</fullName>
    </alternativeName>
    <alternativeName>
        <fullName evidence="12">Molybdopterin-converting factor subunit 2</fullName>
    </alternativeName>
</protein>
<evidence type="ECO:0000256" key="10">
    <source>
        <dbReference type="ARBA" id="ARBA00030407"/>
    </source>
</evidence>